<dbReference type="AlphaFoldDB" id="A0A1S9ZJD8"/>
<dbReference type="RefSeq" id="WP_078256427.1">
    <property type="nucleotide sequence ID" value="NZ_MUXT01000008.1"/>
</dbReference>
<evidence type="ECO:0000313" key="3">
    <source>
        <dbReference type="Proteomes" id="UP000190322"/>
    </source>
</evidence>
<dbReference type="Proteomes" id="UP000190322">
    <property type="component" value="Unassembled WGS sequence"/>
</dbReference>
<dbReference type="InterPro" id="IPR003848">
    <property type="entry name" value="DUF218"/>
</dbReference>
<proteinExistence type="predicted"/>
<dbReference type="Pfam" id="PF02698">
    <property type="entry name" value="DUF218"/>
    <property type="match status" value="1"/>
</dbReference>
<accession>A0A1S9ZJD8</accession>
<organism evidence="2 3">
    <name type="scientific">Moraxella canis</name>
    <dbReference type="NCBI Taxonomy" id="90239"/>
    <lineage>
        <taxon>Bacteria</taxon>
        <taxon>Pseudomonadati</taxon>
        <taxon>Pseudomonadota</taxon>
        <taxon>Gammaproteobacteria</taxon>
        <taxon>Moraxellales</taxon>
        <taxon>Moraxellaceae</taxon>
        <taxon>Moraxella</taxon>
    </lineage>
</organism>
<dbReference type="PANTHER" id="PTHR30336">
    <property type="entry name" value="INNER MEMBRANE PROTEIN, PROBABLE PERMEASE"/>
    <property type="match status" value="1"/>
</dbReference>
<dbReference type="InterPro" id="IPR014729">
    <property type="entry name" value="Rossmann-like_a/b/a_fold"/>
</dbReference>
<dbReference type="GO" id="GO:0005886">
    <property type="term" value="C:plasma membrane"/>
    <property type="evidence" value="ECO:0007669"/>
    <property type="project" value="TreeGrafter"/>
</dbReference>
<dbReference type="CDD" id="cd06259">
    <property type="entry name" value="YdcF-like"/>
    <property type="match status" value="1"/>
</dbReference>
<dbReference type="InterPro" id="IPR051599">
    <property type="entry name" value="Cell_Envelope_Assoc"/>
</dbReference>
<sequence length="253" mass="27381">MAATINRPKKPASALRRMASKVLKVIALGGAVIIIGAASALTPMFANVGGGLLNLYSALTLPAVQDEAKSIVVLGGGLTKNPTGAISLNHFTQSRADATIRLHETHPLSIITSGAESPWLRDYLIEHIGKAKAVIINENASMNTCENAVFTAKLLSYHELPTTVYLVTDRYHMARARRQFAKAGIATIPAPAPLAISTSWQNPKDNLIHTRRTIYELAALARDIAIPQTNCRTTDEISIEEISTPRRQPKLFL</sequence>
<name>A0A1S9ZJD8_9GAMM</name>
<feature type="domain" description="DUF218" evidence="1">
    <location>
        <begin position="70"/>
        <end position="217"/>
    </location>
</feature>
<gene>
    <name evidence="2" type="ORF">B0180_07905</name>
</gene>
<comment type="caution">
    <text evidence="2">The sequence shown here is derived from an EMBL/GenBank/DDBJ whole genome shotgun (WGS) entry which is preliminary data.</text>
</comment>
<reference evidence="2 3" key="1">
    <citation type="submission" date="2017-02" db="EMBL/GenBank/DDBJ databases">
        <title>Draft genome sequence of Moraxella canis CCUG 8415A type strain.</title>
        <authorList>
            <person name="Engstrom-Jakobsson H."/>
            <person name="Salva-Serra F."/>
            <person name="Thorell K."/>
            <person name="Gonzales-Siles L."/>
            <person name="Karlsson R."/>
            <person name="Boulund F."/>
            <person name="Engstrand L."/>
            <person name="Moore E."/>
        </authorList>
    </citation>
    <scope>NUCLEOTIDE SEQUENCE [LARGE SCALE GENOMIC DNA]</scope>
    <source>
        <strain evidence="2 3">CCUG 8415A</strain>
    </source>
</reference>
<dbReference type="Gene3D" id="3.40.50.620">
    <property type="entry name" value="HUPs"/>
    <property type="match status" value="1"/>
</dbReference>
<dbReference type="PANTHER" id="PTHR30336:SF4">
    <property type="entry name" value="ENVELOPE BIOGENESIS FACTOR ELYC"/>
    <property type="match status" value="1"/>
</dbReference>
<dbReference type="EMBL" id="MUXT01000008">
    <property type="protein sequence ID" value="OOR83463.1"/>
    <property type="molecule type" value="Genomic_DNA"/>
</dbReference>
<dbReference type="GO" id="GO:0000270">
    <property type="term" value="P:peptidoglycan metabolic process"/>
    <property type="evidence" value="ECO:0007669"/>
    <property type="project" value="TreeGrafter"/>
</dbReference>
<dbReference type="GO" id="GO:0043164">
    <property type="term" value="P:Gram-negative-bacterium-type cell wall biogenesis"/>
    <property type="evidence" value="ECO:0007669"/>
    <property type="project" value="TreeGrafter"/>
</dbReference>
<protein>
    <recommendedName>
        <fullName evidence="1">DUF218 domain-containing protein</fullName>
    </recommendedName>
</protein>
<evidence type="ECO:0000313" key="2">
    <source>
        <dbReference type="EMBL" id="OOR83463.1"/>
    </source>
</evidence>
<evidence type="ECO:0000259" key="1">
    <source>
        <dbReference type="Pfam" id="PF02698"/>
    </source>
</evidence>